<dbReference type="PANTHER" id="PTHR21496">
    <property type="entry name" value="FERREDOXIN-RELATED"/>
    <property type="match status" value="1"/>
</dbReference>
<dbReference type="Gene3D" id="2.102.10.10">
    <property type="entry name" value="Rieske [2Fe-2S] iron-sulphur domain"/>
    <property type="match status" value="1"/>
</dbReference>
<keyword evidence="3" id="KW-0408">Iron</keyword>
<name>A0A3A8EXZ7_9GAMM</name>
<dbReference type="EMBL" id="RAXT01000055">
    <property type="protein sequence ID" value="RKG35610.1"/>
    <property type="molecule type" value="Genomic_DNA"/>
</dbReference>
<protein>
    <submittedName>
        <fullName evidence="6">(2Fe-2S)-binding protein</fullName>
    </submittedName>
</protein>
<proteinExistence type="predicted"/>
<evidence type="ECO:0000256" key="1">
    <source>
        <dbReference type="ARBA" id="ARBA00022714"/>
    </source>
</evidence>
<feature type="domain" description="Rieske" evidence="5">
    <location>
        <begin position="4"/>
        <end position="99"/>
    </location>
</feature>
<dbReference type="OrthoDB" id="9800167at2"/>
<evidence type="ECO:0000256" key="4">
    <source>
        <dbReference type="ARBA" id="ARBA00023014"/>
    </source>
</evidence>
<dbReference type="InterPro" id="IPR036922">
    <property type="entry name" value="Rieske_2Fe-2S_sf"/>
</dbReference>
<keyword evidence="4" id="KW-0411">Iron-sulfur</keyword>
<dbReference type="Pfam" id="PF00355">
    <property type="entry name" value="Rieske"/>
    <property type="match status" value="1"/>
</dbReference>
<sequence>MTFRFHVPNEKVPVVGSRAFLKVGDQFLVLFNVDTQLYAIDDRCPHQGASLYTGRLDGKLIQCCAHGLRFDLESGYMLNSTQFKVNSYPVEVVEDDVFIIMNSAGEQHDEC</sequence>
<keyword evidence="2" id="KW-0479">Metal-binding</keyword>
<evidence type="ECO:0000313" key="6">
    <source>
        <dbReference type="EMBL" id="RKG35610.1"/>
    </source>
</evidence>
<accession>A0A3A8EXZ7</accession>
<evidence type="ECO:0000259" key="5">
    <source>
        <dbReference type="PROSITE" id="PS51296"/>
    </source>
</evidence>
<evidence type="ECO:0000256" key="3">
    <source>
        <dbReference type="ARBA" id="ARBA00023004"/>
    </source>
</evidence>
<evidence type="ECO:0000256" key="2">
    <source>
        <dbReference type="ARBA" id="ARBA00022723"/>
    </source>
</evidence>
<gene>
    <name evidence="6" type="ORF">D7V20_16170</name>
</gene>
<dbReference type="SUPFAM" id="SSF50022">
    <property type="entry name" value="ISP domain"/>
    <property type="match status" value="1"/>
</dbReference>
<keyword evidence="1" id="KW-0001">2Fe-2S</keyword>
<comment type="caution">
    <text evidence="6">The sequence shown here is derived from an EMBL/GenBank/DDBJ whole genome shotgun (WGS) entry which is preliminary data.</text>
</comment>
<dbReference type="GO" id="GO:0051537">
    <property type="term" value="F:2 iron, 2 sulfur cluster binding"/>
    <property type="evidence" value="ECO:0007669"/>
    <property type="project" value="UniProtKB-KW"/>
</dbReference>
<dbReference type="RefSeq" id="WP_120385120.1">
    <property type="nucleotide sequence ID" value="NZ_RAXT01000055.1"/>
</dbReference>
<organism evidence="6 7">
    <name type="scientific">Acinetobacter rongchengensis</name>
    <dbReference type="NCBI Taxonomy" id="2419601"/>
    <lineage>
        <taxon>Bacteria</taxon>
        <taxon>Pseudomonadati</taxon>
        <taxon>Pseudomonadota</taxon>
        <taxon>Gammaproteobacteria</taxon>
        <taxon>Moraxellales</taxon>
        <taxon>Moraxellaceae</taxon>
        <taxon>Acinetobacter</taxon>
    </lineage>
</organism>
<dbReference type="InterPro" id="IPR017941">
    <property type="entry name" value="Rieske_2Fe-2S"/>
</dbReference>
<reference evidence="6 7" key="1">
    <citation type="submission" date="2018-09" db="EMBL/GenBank/DDBJ databases">
        <title>The draft genome of Acinetobacter spp. strains.</title>
        <authorList>
            <person name="Qin J."/>
            <person name="Feng Y."/>
            <person name="Zong Z."/>
        </authorList>
    </citation>
    <scope>NUCLEOTIDE SEQUENCE [LARGE SCALE GENOMIC DNA]</scope>
    <source>
        <strain evidence="6 7">WCHAc060115</strain>
    </source>
</reference>
<dbReference type="Proteomes" id="UP000280405">
    <property type="component" value="Unassembled WGS sequence"/>
</dbReference>
<evidence type="ECO:0000313" key="7">
    <source>
        <dbReference type="Proteomes" id="UP000280405"/>
    </source>
</evidence>
<dbReference type="PANTHER" id="PTHR21496:SF23">
    <property type="entry name" value="3-PHENYLPROPIONATE_CINNAMIC ACID DIOXYGENASE FERREDOXIN SUBUNIT"/>
    <property type="match status" value="1"/>
</dbReference>
<dbReference type="GO" id="GO:0046872">
    <property type="term" value="F:metal ion binding"/>
    <property type="evidence" value="ECO:0007669"/>
    <property type="project" value="UniProtKB-KW"/>
</dbReference>
<dbReference type="PROSITE" id="PS51296">
    <property type="entry name" value="RIESKE"/>
    <property type="match status" value="1"/>
</dbReference>
<dbReference type="AlphaFoldDB" id="A0A3A8EXZ7"/>
<keyword evidence="7" id="KW-1185">Reference proteome</keyword>